<keyword evidence="3 6" id="KW-0732">Signal</keyword>
<keyword evidence="4" id="KW-0472">Membrane</keyword>
<dbReference type="Pfam" id="PF07980">
    <property type="entry name" value="SusD_RagB"/>
    <property type="match status" value="1"/>
</dbReference>
<organism evidence="9 10">
    <name type="scientific">Reichenbachiella agarivorans</name>
    <dbReference type="NCBI Taxonomy" id="2979464"/>
    <lineage>
        <taxon>Bacteria</taxon>
        <taxon>Pseudomonadati</taxon>
        <taxon>Bacteroidota</taxon>
        <taxon>Cytophagia</taxon>
        <taxon>Cytophagales</taxon>
        <taxon>Reichenbachiellaceae</taxon>
        <taxon>Reichenbachiella</taxon>
    </lineage>
</organism>
<dbReference type="InterPro" id="IPR033985">
    <property type="entry name" value="SusD-like_N"/>
</dbReference>
<evidence type="ECO:0000256" key="5">
    <source>
        <dbReference type="ARBA" id="ARBA00023237"/>
    </source>
</evidence>
<name>A0ABY6CQI3_9BACT</name>
<proteinExistence type="inferred from homology"/>
<dbReference type="InterPro" id="IPR012944">
    <property type="entry name" value="SusD_RagB_dom"/>
</dbReference>
<dbReference type="Gene3D" id="1.25.40.390">
    <property type="match status" value="1"/>
</dbReference>
<accession>A0ABY6CQI3</accession>
<sequence length="528" mass="58601">MKRTYIILTVLLMSLSINFSCSDLEEEPVGLLAPEAFYQTTSDVQIGINGAYSLLTHESFWGRKLPLSLLLRGDMASIGDMTTTSFRIEVDQMNMSATNGMVSAMWPKGYEILAALNYTMVGAESIDAADTEVNPLLAECRFLRAFIHFHFVRLFGEIPYIDFAFTDANIAYTLPQSSEDDIYAGIIEDLEFAKQHLTDRPVSKQRPGKGTAAAFLASVHLTRANYPAAYAEAKYVIDNSVAFGYSLEPEFADLFDPSIATPSNEVLFELDFKGNDASANPSSLGGTNAAIDYLASVTGPRKDERYTTGEGWSVAVPTLAAFNSFDPQDYRRVVSFDTMMTYNGVATPYTDWGAIPLNVARPHIAKYYRAHGEVLGEGNPAVSAGINARDSENDYCLMRYADVLLMAAEASNEVNGPTAEAEDYVNQVRKRARRELDADPTNDRAVPADVAGGLSKEEFTTMVLEERRVELAFEFGRWYDIKRRQLGVTAFGPSGLEQQNFDPARDYYYPKFQQDVDKNDNLTQNKGY</sequence>
<dbReference type="Proteomes" id="UP001065174">
    <property type="component" value="Chromosome"/>
</dbReference>
<gene>
    <name evidence="9" type="ORF">N6H18_02215</name>
</gene>
<keyword evidence="5" id="KW-0998">Cell outer membrane</keyword>
<dbReference type="SUPFAM" id="SSF48452">
    <property type="entry name" value="TPR-like"/>
    <property type="match status" value="1"/>
</dbReference>
<feature type="signal peptide" evidence="6">
    <location>
        <begin position="1"/>
        <end position="21"/>
    </location>
</feature>
<evidence type="ECO:0000259" key="8">
    <source>
        <dbReference type="Pfam" id="PF14322"/>
    </source>
</evidence>
<comment type="similarity">
    <text evidence="2">Belongs to the SusD family.</text>
</comment>
<evidence type="ECO:0000313" key="10">
    <source>
        <dbReference type="Proteomes" id="UP001065174"/>
    </source>
</evidence>
<comment type="subcellular location">
    <subcellularLocation>
        <location evidence="1">Cell outer membrane</location>
    </subcellularLocation>
</comment>
<dbReference type="RefSeq" id="WP_262310211.1">
    <property type="nucleotide sequence ID" value="NZ_CP106679.1"/>
</dbReference>
<feature type="domain" description="SusD-like N-terminal" evidence="8">
    <location>
        <begin position="91"/>
        <end position="221"/>
    </location>
</feature>
<dbReference type="Pfam" id="PF14322">
    <property type="entry name" value="SusD-like_3"/>
    <property type="match status" value="1"/>
</dbReference>
<evidence type="ECO:0000313" key="9">
    <source>
        <dbReference type="EMBL" id="UXP32776.1"/>
    </source>
</evidence>
<evidence type="ECO:0000256" key="6">
    <source>
        <dbReference type="SAM" id="SignalP"/>
    </source>
</evidence>
<evidence type="ECO:0000256" key="3">
    <source>
        <dbReference type="ARBA" id="ARBA00022729"/>
    </source>
</evidence>
<reference evidence="9" key="1">
    <citation type="submission" date="2022-09" db="EMBL/GenBank/DDBJ databases">
        <title>Comparative genomics and taxonomic characterization of three novel marine species of genus Reichenbachiella exhibiting antioxidant and polysaccharide degradation activities.</title>
        <authorList>
            <person name="Muhammad N."/>
            <person name="Lee Y.-J."/>
            <person name="Ko J."/>
            <person name="Kim S.-G."/>
        </authorList>
    </citation>
    <scope>NUCLEOTIDE SEQUENCE</scope>
    <source>
        <strain evidence="9">BKB1-1</strain>
    </source>
</reference>
<dbReference type="InterPro" id="IPR011990">
    <property type="entry name" value="TPR-like_helical_dom_sf"/>
</dbReference>
<keyword evidence="10" id="KW-1185">Reference proteome</keyword>
<feature type="domain" description="RagB/SusD" evidence="7">
    <location>
        <begin position="384"/>
        <end position="528"/>
    </location>
</feature>
<protein>
    <submittedName>
        <fullName evidence="9">RagB/SusD family nutrient uptake outer membrane protein</fullName>
    </submittedName>
</protein>
<evidence type="ECO:0000256" key="1">
    <source>
        <dbReference type="ARBA" id="ARBA00004442"/>
    </source>
</evidence>
<feature type="chain" id="PRO_5045386428" evidence="6">
    <location>
        <begin position="22"/>
        <end position="528"/>
    </location>
</feature>
<evidence type="ECO:0000259" key="7">
    <source>
        <dbReference type="Pfam" id="PF07980"/>
    </source>
</evidence>
<evidence type="ECO:0000256" key="2">
    <source>
        <dbReference type="ARBA" id="ARBA00006275"/>
    </source>
</evidence>
<evidence type="ECO:0000256" key="4">
    <source>
        <dbReference type="ARBA" id="ARBA00023136"/>
    </source>
</evidence>
<dbReference type="EMBL" id="CP106679">
    <property type="protein sequence ID" value="UXP32776.1"/>
    <property type="molecule type" value="Genomic_DNA"/>
</dbReference>